<accession>A0A2V1D1D3</accession>
<dbReference type="Proteomes" id="UP000244855">
    <property type="component" value="Unassembled WGS sequence"/>
</dbReference>
<evidence type="ECO:0000313" key="2">
    <source>
        <dbReference type="Proteomes" id="UP000244855"/>
    </source>
</evidence>
<gene>
    <name evidence="1" type="ORF">DM02DRAFT_663566</name>
</gene>
<dbReference type="EMBL" id="KZ805773">
    <property type="protein sequence ID" value="PVH91826.1"/>
    <property type="molecule type" value="Genomic_DNA"/>
</dbReference>
<dbReference type="AlphaFoldDB" id="A0A2V1D1D3"/>
<keyword evidence="2" id="KW-1185">Reference proteome</keyword>
<protein>
    <submittedName>
        <fullName evidence="1">Uncharacterized protein</fullName>
    </submittedName>
</protein>
<dbReference type="SUPFAM" id="SSF101908">
    <property type="entry name" value="Putative isomerase YbhE"/>
    <property type="match status" value="1"/>
</dbReference>
<organism evidence="1 2">
    <name type="scientific">Periconia macrospinosa</name>
    <dbReference type="NCBI Taxonomy" id="97972"/>
    <lineage>
        <taxon>Eukaryota</taxon>
        <taxon>Fungi</taxon>
        <taxon>Dikarya</taxon>
        <taxon>Ascomycota</taxon>
        <taxon>Pezizomycotina</taxon>
        <taxon>Dothideomycetes</taxon>
        <taxon>Pleosporomycetidae</taxon>
        <taxon>Pleosporales</taxon>
        <taxon>Massarineae</taxon>
        <taxon>Periconiaceae</taxon>
        <taxon>Periconia</taxon>
    </lineage>
</organism>
<name>A0A2V1D1D3_9PLEO</name>
<evidence type="ECO:0000313" key="1">
    <source>
        <dbReference type="EMBL" id="PVH91826.1"/>
    </source>
</evidence>
<sequence>MEIIDTRLWITTSDGVLFIYKALPGKRHRYIYRYMDLHDEWWWEPTTVVVGGQNDWTFFIGSDHVSEVVITDDDTLEVSRHTHHSSGDVIASAYDIQTDTLFFVTASANNDFLAFKLESGRLIRRTMQADDKASITAVSAQGHIAFLRESGAFSIVQPFENKNTHSVYMGDPHQIHTGYFAEFIVTDEGKTYFVYLGGRDSEITVARCTRGTWQMRTLLVADTDVGYSDFSAFLDPGTDGQNLIVRVGPDRRPCFRREENDLAMPSM</sequence>
<proteinExistence type="predicted"/>
<reference evidence="1 2" key="1">
    <citation type="journal article" date="2018" name="Sci. Rep.">
        <title>Comparative genomics provides insights into the lifestyle and reveals functional heterogeneity of dark septate endophytic fungi.</title>
        <authorList>
            <person name="Knapp D.G."/>
            <person name="Nemeth J.B."/>
            <person name="Barry K."/>
            <person name="Hainaut M."/>
            <person name="Henrissat B."/>
            <person name="Johnson J."/>
            <person name="Kuo A."/>
            <person name="Lim J.H.P."/>
            <person name="Lipzen A."/>
            <person name="Nolan M."/>
            <person name="Ohm R.A."/>
            <person name="Tamas L."/>
            <person name="Grigoriev I.V."/>
            <person name="Spatafora J.W."/>
            <person name="Nagy L.G."/>
            <person name="Kovacs G.M."/>
        </authorList>
    </citation>
    <scope>NUCLEOTIDE SEQUENCE [LARGE SCALE GENOMIC DNA]</scope>
    <source>
        <strain evidence="1 2">DSE2036</strain>
    </source>
</reference>